<protein>
    <recommendedName>
        <fullName evidence="5">NADH-quinone oxidoreductase subunit H</fullName>
        <ecNumber evidence="5">7.1.1.-</ecNumber>
    </recommendedName>
    <alternativeName>
        <fullName evidence="5">NADH dehydrogenase I subunit H</fullName>
    </alternativeName>
    <alternativeName>
        <fullName evidence="5">NDH-1 subunit H</fullName>
    </alternativeName>
</protein>
<dbReference type="GO" id="GO:0005886">
    <property type="term" value="C:plasma membrane"/>
    <property type="evidence" value="ECO:0007669"/>
    <property type="project" value="UniProtKB-SubCell"/>
</dbReference>
<evidence type="ECO:0000313" key="7">
    <source>
        <dbReference type="EMBL" id="CAA9273241.1"/>
    </source>
</evidence>
<sequence>MTAGLFGLEFAYWTSTTIKVLAALVVVPSGALLFGYVFLFKVMSGMQSRVGPNEAGPFGTMQLLADGAKFLQKEDIFPEGADRKVFAFAPIVVLMSTFLLFIVIPPAANLQVADFDTGIFLALAVSSLSTIGVMMAGWASANKYSLIGALRAAGQLIAYELPLVLAVVGVVIQAGTMSMPGIIDAQKDFELFGVGVGGVPFVVPQVIGFVIFLIAAQAELNQAPFDMPVAESELVAGFMTEYTGFRFLTFFLAETASMVAYAAIAATLFLGGWYLPGVDQLHGLVAGVVGVAVLLTKTMLIGFLMFWVRFSNPRLREDQLQRFAWIGLIPLSLANIVLTGVFKVVF</sequence>
<reference evidence="7" key="1">
    <citation type="submission" date="2020-02" db="EMBL/GenBank/DDBJ databases">
        <authorList>
            <person name="Meier V. D."/>
        </authorList>
    </citation>
    <scope>NUCLEOTIDE SEQUENCE</scope>
    <source>
        <strain evidence="7">AVDCRST_MAG76</strain>
    </source>
</reference>
<dbReference type="GO" id="GO:0003954">
    <property type="term" value="F:NADH dehydrogenase activity"/>
    <property type="evidence" value="ECO:0007669"/>
    <property type="project" value="TreeGrafter"/>
</dbReference>
<keyword evidence="5" id="KW-0874">Quinone</keyword>
<dbReference type="AlphaFoldDB" id="A0A6J4J7Z4"/>
<keyword evidence="7" id="KW-0560">Oxidoreductase</keyword>
<keyword evidence="3 5" id="KW-1133">Transmembrane helix</keyword>
<evidence type="ECO:0000256" key="3">
    <source>
        <dbReference type="ARBA" id="ARBA00022989"/>
    </source>
</evidence>
<feature type="transmembrane region" description="Helical" evidence="5">
    <location>
        <begin position="153"/>
        <end position="172"/>
    </location>
</feature>
<dbReference type="PANTHER" id="PTHR11432">
    <property type="entry name" value="NADH DEHYDROGENASE SUBUNIT 1"/>
    <property type="match status" value="1"/>
</dbReference>
<comment type="subunit">
    <text evidence="5">NDH-1 is composed of 14 different subunits. Subunits NuoA, H, J, K, L, M, N constitute the membrane sector of the complex.</text>
</comment>
<comment type="catalytic activity">
    <reaction evidence="5">
        <text>a quinone + NADH + 5 H(+)(in) = a quinol + NAD(+) + 4 H(+)(out)</text>
        <dbReference type="Rhea" id="RHEA:57888"/>
        <dbReference type="ChEBI" id="CHEBI:15378"/>
        <dbReference type="ChEBI" id="CHEBI:24646"/>
        <dbReference type="ChEBI" id="CHEBI:57540"/>
        <dbReference type="ChEBI" id="CHEBI:57945"/>
        <dbReference type="ChEBI" id="CHEBI:132124"/>
    </reaction>
</comment>
<dbReference type="EMBL" id="CADCSZ010000208">
    <property type="protein sequence ID" value="CAA9273241.1"/>
    <property type="molecule type" value="Genomic_DNA"/>
</dbReference>
<dbReference type="GO" id="GO:0009060">
    <property type="term" value="P:aerobic respiration"/>
    <property type="evidence" value="ECO:0007669"/>
    <property type="project" value="TreeGrafter"/>
</dbReference>
<evidence type="ECO:0000256" key="2">
    <source>
        <dbReference type="ARBA" id="ARBA00022692"/>
    </source>
</evidence>
<feature type="transmembrane region" description="Helical" evidence="5">
    <location>
        <begin position="320"/>
        <end position="342"/>
    </location>
</feature>
<keyword evidence="5 6" id="KW-0520">NAD</keyword>
<evidence type="ECO:0000256" key="5">
    <source>
        <dbReference type="HAMAP-Rule" id="MF_01350"/>
    </source>
</evidence>
<feature type="transmembrane region" description="Helical" evidence="5">
    <location>
        <begin position="281"/>
        <end position="308"/>
    </location>
</feature>
<dbReference type="InterPro" id="IPR001694">
    <property type="entry name" value="NADH_UbQ_OxRdtase_su1/FPO"/>
</dbReference>
<name>A0A6J4J7Z4_9ACTN</name>
<feature type="transmembrane region" description="Helical" evidence="5">
    <location>
        <begin position="119"/>
        <end position="141"/>
    </location>
</feature>
<keyword evidence="5" id="KW-1278">Translocase</keyword>
<accession>A0A6J4J7Z4</accession>
<comment type="function">
    <text evidence="5">NDH-1 shuttles electrons from NADH, via FMN and iron-sulfur (Fe-S) centers, to quinones in the respiratory chain. The immediate electron acceptor for the enzyme in this species is believed to be ubiquinone. Couples the redox reaction to proton translocation (for every two electrons transferred, four hydrogen ions are translocated across the cytoplasmic membrane), and thus conserves the redox energy in a proton gradient. This subunit may bind ubiquinone.</text>
</comment>
<evidence type="ECO:0000256" key="6">
    <source>
        <dbReference type="RuleBase" id="RU000471"/>
    </source>
</evidence>
<proteinExistence type="inferred from homology"/>
<keyword evidence="2 5" id="KW-0812">Transmembrane</keyword>
<keyword evidence="5" id="KW-1003">Cell membrane</keyword>
<evidence type="ECO:0000256" key="1">
    <source>
        <dbReference type="ARBA" id="ARBA00004141"/>
    </source>
</evidence>
<feature type="transmembrane region" description="Helical" evidence="5">
    <location>
        <begin position="20"/>
        <end position="39"/>
    </location>
</feature>
<comment type="subcellular location">
    <subcellularLocation>
        <location evidence="5 6">Cell membrane</location>
        <topology evidence="5 6">Multi-pass membrane protein</topology>
    </subcellularLocation>
    <subcellularLocation>
        <location evidence="1">Membrane</location>
        <topology evidence="1">Multi-pass membrane protein</topology>
    </subcellularLocation>
</comment>
<dbReference type="Pfam" id="PF00146">
    <property type="entry name" value="NADHdh"/>
    <property type="match status" value="1"/>
</dbReference>
<dbReference type="GO" id="GO:0048038">
    <property type="term" value="F:quinone binding"/>
    <property type="evidence" value="ECO:0007669"/>
    <property type="project" value="UniProtKB-KW"/>
</dbReference>
<dbReference type="GO" id="GO:0016655">
    <property type="term" value="F:oxidoreductase activity, acting on NAD(P)H, quinone or similar compound as acceptor"/>
    <property type="evidence" value="ECO:0007669"/>
    <property type="project" value="UniProtKB-UniRule"/>
</dbReference>
<feature type="transmembrane region" description="Helical" evidence="5">
    <location>
        <begin position="85"/>
        <end position="107"/>
    </location>
</feature>
<comment type="similarity">
    <text evidence="5 6">Belongs to the complex I subunit 1 family.</text>
</comment>
<keyword evidence="5 7" id="KW-0830">Ubiquinone</keyword>
<organism evidence="7">
    <name type="scientific">uncultured Acidimicrobiales bacterium</name>
    <dbReference type="NCBI Taxonomy" id="310071"/>
    <lineage>
        <taxon>Bacteria</taxon>
        <taxon>Bacillati</taxon>
        <taxon>Actinomycetota</taxon>
        <taxon>Acidimicrobiia</taxon>
        <taxon>Acidimicrobiales</taxon>
        <taxon>environmental samples</taxon>
    </lineage>
</organism>
<dbReference type="EC" id="7.1.1.-" evidence="5"/>
<dbReference type="HAMAP" id="MF_01350">
    <property type="entry name" value="NDH1_NuoH"/>
    <property type="match status" value="1"/>
</dbReference>
<feature type="transmembrane region" description="Helical" evidence="5">
    <location>
        <begin position="247"/>
        <end position="275"/>
    </location>
</feature>
<feature type="transmembrane region" description="Helical" evidence="5">
    <location>
        <begin position="192"/>
        <end position="215"/>
    </location>
</feature>
<gene>
    <name evidence="5" type="primary">nuoH</name>
    <name evidence="7" type="ORF">AVDCRST_MAG76-3498</name>
</gene>
<evidence type="ECO:0000256" key="4">
    <source>
        <dbReference type="ARBA" id="ARBA00023136"/>
    </source>
</evidence>
<keyword evidence="4 5" id="KW-0472">Membrane</keyword>
<dbReference type="PANTHER" id="PTHR11432:SF3">
    <property type="entry name" value="NADH-UBIQUINONE OXIDOREDUCTASE CHAIN 1"/>
    <property type="match status" value="1"/>
</dbReference>